<evidence type="ECO:0000313" key="1">
    <source>
        <dbReference type="EMBL" id="KRM18889.1"/>
    </source>
</evidence>
<organism evidence="1 2">
    <name type="scientific">Ligilactobacillus hayakitensis DSM 18933 = JCM 14209</name>
    <dbReference type="NCBI Taxonomy" id="1423755"/>
    <lineage>
        <taxon>Bacteria</taxon>
        <taxon>Bacillati</taxon>
        <taxon>Bacillota</taxon>
        <taxon>Bacilli</taxon>
        <taxon>Lactobacillales</taxon>
        <taxon>Lactobacillaceae</taxon>
        <taxon>Ligilactobacillus</taxon>
    </lineage>
</organism>
<dbReference type="EMBL" id="AZGD01000090">
    <property type="protein sequence ID" value="KRM18889.1"/>
    <property type="molecule type" value="Genomic_DNA"/>
</dbReference>
<dbReference type="InterPro" id="IPR000150">
    <property type="entry name" value="Cof"/>
</dbReference>
<dbReference type="NCBIfam" id="TIGR00099">
    <property type="entry name" value="Cof-subfamily"/>
    <property type="match status" value="1"/>
</dbReference>
<evidence type="ECO:0000313" key="2">
    <source>
        <dbReference type="Proteomes" id="UP000051054"/>
    </source>
</evidence>
<dbReference type="STRING" id="1423755.FC40_GL000675"/>
<dbReference type="Gene3D" id="3.30.1240.10">
    <property type="match status" value="1"/>
</dbReference>
<keyword evidence="1" id="KW-0378">Hydrolase</keyword>
<dbReference type="InterPro" id="IPR006379">
    <property type="entry name" value="HAD-SF_hydro_IIB"/>
</dbReference>
<dbReference type="PATRIC" id="fig|1423755.3.peg.728"/>
<dbReference type="GO" id="GO:0000287">
    <property type="term" value="F:magnesium ion binding"/>
    <property type="evidence" value="ECO:0007669"/>
    <property type="project" value="TreeGrafter"/>
</dbReference>
<reference evidence="1 2" key="1">
    <citation type="journal article" date="2015" name="Genome Announc.">
        <title>Expanding the biotechnology potential of lactobacilli through comparative genomics of 213 strains and associated genera.</title>
        <authorList>
            <person name="Sun Z."/>
            <person name="Harris H.M."/>
            <person name="McCann A."/>
            <person name="Guo C."/>
            <person name="Argimon S."/>
            <person name="Zhang W."/>
            <person name="Yang X."/>
            <person name="Jeffery I.B."/>
            <person name="Cooney J.C."/>
            <person name="Kagawa T.F."/>
            <person name="Liu W."/>
            <person name="Song Y."/>
            <person name="Salvetti E."/>
            <person name="Wrobel A."/>
            <person name="Rasinkangas P."/>
            <person name="Parkhill J."/>
            <person name="Rea M.C."/>
            <person name="O'Sullivan O."/>
            <person name="Ritari J."/>
            <person name="Douillard F.P."/>
            <person name="Paul Ross R."/>
            <person name="Yang R."/>
            <person name="Briner A.E."/>
            <person name="Felis G.E."/>
            <person name="de Vos W.M."/>
            <person name="Barrangou R."/>
            <person name="Klaenhammer T.R."/>
            <person name="Caufield P.W."/>
            <person name="Cui Y."/>
            <person name="Zhang H."/>
            <person name="O'Toole P.W."/>
        </authorList>
    </citation>
    <scope>NUCLEOTIDE SEQUENCE [LARGE SCALE GENOMIC DNA]</scope>
    <source>
        <strain evidence="1 2">DSM 18933</strain>
    </source>
</reference>
<dbReference type="SFLD" id="SFLDS00003">
    <property type="entry name" value="Haloacid_Dehalogenase"/>
    <property type="match status" value="1"/>
</dbReference>
<dbReference type="CDD" id="cd07516">
    <property type="entry name" value="HAD_Pase"/>
    <property type="match status" value="1"/>
</dbReference>
<dbReference type="Gene3D" id="3.40.50.1000">
    <property type="entry name" value="HAD superfamily/HAD-like"/>
    <property type="match status" value="1"/>
</dbReference>
<dbReference type="InterPro" id="IPR023214">
    <property type="entry name" value="HAD_sf"/>
</dbReference>
<proteinExistence type="predicted"/>
<gene>
    <name evidence="1" type="ORF">FC40_GL000675</name>
</gene>
<dbReference type="eggNOG" id="COG0561">
    <property type="taxonomic scope" value="Bacteria"/>
</dbReference>
<dbReference type="SFLD" id="SFLDG01140">
    <property type="entry name" value="C2.B:_Phosphomannomutase_and_P"/>
    <property type="match status" value="1"/>
</dbReference>
<dbReference type="PANTHER" id="PTHR10000:SF23">
    <property type="entry name" value="5-AMINO-6-(5-PHOSPHO-D-RIBITYLAMINO)URACIL PHOSPHATASE YITU"/>
    <property type="match status" value="1"/>
</dbReference>
<dbReference type="SUPFAM" id="SSF56784">
    <property type="entry name" value="HAD-like"/>
    <property type="match status" value="1"/>
</dbReference>
<protein>
    <submittedName>
        <fullName evidence="1">Hydrolase, had superfamily</fullName>
    </submittedName>
</protein>
<dbReference type="Pfam" id="PF08282">
    <property type="entry name" value="Hydrolase_3"/>
    <property type="match status" value="1"/>
</dbReference>
<dbReference type="AlphaFoldDB" id="A0A0R1WT23"/>
<dbReference type="GO" id="GO:0016791">
    <property type="term" value="F:phosphatase activity"/>
    <property type="evidence" value="ECO:0007669"/>
    <property type="project" value="UniProtKB-ARBA"/>
</dbReference>
<name>A0A0R1WT23_9LACO</name>
<dbReference type="PANTHER" id="PTHR10000">
    <property type="entry name" value="PHOSPHOSERINE PHOSPHATASE"/>
    <property type="match status" value="1"/>
</dbReference>
<accession>A0A0R1WT23</accession>
<comment type="caution">
    <text evidence="1">The sequence shown here is derived from an EMBL/GenBank/DDBJ whole genome shotgun (WGS) entry which is preliminary data.</text>
</comment>
<keyword evidence="2" id="KW-1185">Reference proteome</keyword>
<sequence length="274" mass="30410">MGDDFMKRKLITIDLDGTTLNSESKISPKTKQTLQKVGQAGHIVSIVTGRPYRISKHIYDELGIKTPLINFNGALGHLPHQSWDKEYSKTFSKKIALDLVSAKDELGIKLITAEGKNYALADKASEIIKDFFPSSLKSTEILNKINLQQDPSAMTMLVDENKKSEIITSLENTFGDTINVSVWGGEHPILELSPKGVSKADGLEFLSNIYDINREDIIAFGDEQNDETMIEYAGLGIVMQNGTDKLKSIADDITEFDNNHDGLAKHLEKILKLD</sequence>
<dbReference type="Proteomes" id="UP000051054">
    <property type="component" value="Unassembled WGS sequence"/>
</dbReference>
<dbReference type="NCBIfam" id="TIGR01484">
    <property type="entry name" value="HAD-SF-IIB"/>
    <property type="match status" value="1"/>
</dbReference>
<dbReference type="GO" id="GO:0005829">
    <property type="term" value="C:cytosol"/>
    <property type="evidence" value="ECO:0007669"/>
    <property type="project" value="TreeGrafter"/>
</dbReference>
<dbReference type="InterPro" id="IPR036412">
    <property type="entry name" value="HAD-like_sf"/>
</dbReference>